<name>A0A0E9PLL1_ANGAN</name>
<dbReference type="AlphaFoldDB" id="A0A0E9PLL1"/>
<reference evidence="1" key="2">
    <citation type="journal article" date="2015" name="Fish Shellfish Immunol.">
        <title>Early steps in the European eel (Anguilla anguilla)-Vibrio vulnificus interaction in the gills: Role of the RtxA13 toxin.</title>
        <authorList>
            <person name="Callol A."/>
            <person name="Pajuelo D."/>
            <person name="Ebbesson L."/>
            <person name="Teles M."/>
            <person name="MacKenzie S."/>
            <person name="Amaro C."/>
        </authorList>
    </citation>
    <scope>NUCLEOTIDE SEQUENCE</scope>
</reference>
<evidence type="ECO:0000313" key="1">
    <source>
        <dbReference type="EMBL" id="JAH05516.1"/>
    </source>
</evidence>
<reference evidence="1" key="1">
    <citation type="submission" date="2014-11" db="EMBL/GenBank/DDBJ databases">
        <authorList>
            <person name="Amaro Gonzalez C."/>
        </authorList>
    </citation>
    <scope>NUCLEOTIDE SEQUENCE</scope>
</reference>
<organism evidence="1">
    <name type="scientific">Anguilla anguilla</name>
    <name type="common">European freshwater eel</name>
    <name type="synonym">Muraena anguilla</name>
    <dbReference type="NCBI Taxonomy" id="7936"/>
    <lineage>
        <taxon>Eukaryota</taxon>
        <taxon>Metazoa</taxon>
        <taxon>Chordata</taxon>
        <taxon>Craniata</taxon>
        <taxon>Vertebrata</taxon>
        <taxon>Euteleostomi</taxon>
        <taxon>Actinopterygii</taxon>
        <taxon>Neopterygii</taxon>
        <taxon>Teleostei</taxon>
        <taxon>Anguilliformes</taxon>
        <taxon>Anguillidae</taxon>
        <taxon>Anguilla</taxon>
    </lineage>
</organism>
<dbReference type="EMBL" id="GBXM01103061">
    <property type="protein sequence ID" value="JAH05516.1"/>
    <property type="molecule type" value="Transcribed_RNA"/>
</dbReference>
<accession>A0A0E9PLL1</accession>
<sequence length="31" mass="3529">MAAFFSLTHDALGQSNRAVLVRLVRRSKKKK</sequence>
<protein>
    <submittedName>
        <fullName evidence="1">Uncharacterized protein</fullName>
    </submittedName>
</protein>
<proteinExistence type="predicted"/>